<evidence type="ECO:0000313" key="2">
    <source>
        <dbReference type="Proteomes" id="UP000805193"/>
    </source>
</evidence>
<organism evidence="1 2">
    <name type="scientific">Ixodes persulcatus</name>
    <name type="common">Taiga tick</name>
    <dbReference type="NCBI Taxonomy" id="34615"/>
    <lineage>
        <taxon>Eukaryota</taxon>
        <taxon>Metazoa</taxon>
        <taxon>Ecdysozoa</taxon>
        <taxon>Arthropoda</taxon>
        <taxon>Chelicerata</taxon>
        <taxon>Arachnida</taxon>
        <taxon>Acari</taxon>
        <taxon>Parasitiformes</taxon>
        <taxon>Ixodida</taxon>
        <taxon>Ixodoidea</taxon>
        <taxon>Ixodidae</taxon>
        <taxon>Ixodinae</taxon>
        <taxon>Ixodes</taxon>
    </lineage>
</organism>
<accession>A0AC60P247</accession>
<dbReference type="EMBL" id="JABSTQ010011267">
    <property type="protein sequence ID" value="KAG0413372.1"/>
    <property type="molecule type" value="Genomic_DNA"/>
</dbReference>
<evidence type="ECO:0000313" key="1">
    <source>
        <dbReference type="EMBL" id="KAG0413372.1"/>
    </source>
</evidence>
<name>A0AC60P247_IXOPE</name>
<protein>
    <submittedName>
        <fullName evidence="1">Uncharacterized protein</fullName>
    </submittedName>
</protein>
<reference evidence="1 2" key="1">
    <citation type="journal article" date="2020" name="Cell">
        <title>Large-Scale Comparative Analyses of Tick Genomes Elucidate Their Genetic Diversity and Vector Capacities.</title>
        <authorList>
            <consortium name="Tick Genome and Microbiome Consortium (TIGMIC)"/>
            <person name="Jia N."/>
            <person name="Wang J."/>
            <person name="Shi W."/>
            <person name="Du L."/>
            <person name="Sun Y."/>
            <person name="Zhan W."/>
            <person name="Jiang J.F."/>
            <person name="Wang Q."/>
            <person name="Zhang B."/>
            <person name="Ji P."/>
            <person name="Bell-Sakyi L."/>
            <person name="Cui X.M."/>
            <person name="Yuan T.T."/>
            <person name="Jiang B.G."/>
            <person name="Yang W.F."/>
            <person name="Lam T.T."/>
            <person name="Chang Q.C."/>
            <person name="Ding S.J."/>
            <person name="Wang X.J."/>
            <person name="Zhu J.G."/>
            <person name="Ruan X.D."/>
            <person name="Zhao L."/>
            <person name="Wei J.T."/>
            <person name="Ye R.Z."/>
            <person name="Que T.C."/>
            <person name="Du C.H."/>
            <person name="Zhou Y.H."/>
            <person name="Cheng J.X."/>
            <person name="Dai P.F."/>
            <person name="Guo W.B."/>
            <person name="Han X.H."/>
            <person name="Huang E.J."/>
            <person name="Li L.F."/>
            <person name="Wei W."/>
            <person name="Gao Y.C."/>
            <person name="Liu J.Z."/>
            <person name="Shao H.Z."/>
            <person name="Wang X."/>
            <person name="Wang C.C."/>
            <person name="Yang T.C."/>
            <person name="Huo Q.B."/>
            <person name="Li W."/>
            <person name="Chen H.Y."/>
            <person name="Chen S.E."/>
            <person name="Zhou L.G."/>
            <person name="Ni X.B."/>
            <person name="Tian J.H."/>
            <person name="Sheng Y."/>
            <person name="Liu T."/>
            <person name="Pan Y.S."/>
            <person name="Xia L.Y."/>
            <person name="Li J."/>
            <person name="Zhao F."/>
            <person name="Cao W.C."/>
        </authorList>
    </citation>
    <scope>NUCLEOTIDE SEQUENCE [LARGE SCALE GENOMIC DNA]</scope>
    <source>
        <strain evidence="1">Iper-2018</strain>
    </source>
</reference>
<comment type="caution">
    <text evidence="1">The sequence shown here is derived from an EMBL/GenBank/DDBJ whole genome shotgun (WGS) entry which is preliminary data.</text>
</comment>
<gene>
    <name evidence="1" type="ORF">HPB47_009478</name>
</gene>
<sequence length="232" mass="26718">MSTTNLLEQGTSYLIVDCELTEFTRRLWLFVDAYNAVSDRGEASKVVHFVPAIMLRFRRRSGRDRRRAGYPCVFLSQTDGSTGKRRRRSVYQQLDRGRVNLQVMSKPGEFFLRTFFQELKTPPNGTNTENEELTWPYYSLLDAIMSGRAVNSPPCLVASASPGTGEQILEGDDGDVTLQEDQLQEEEEEPVRPPPKRRRSDDLTERLLHNMERQTELMEQIFEFFKARASPS</sequence>
<proteinExistence type="predicted"/>
<dbReference type="Proteomes" id="UP000805193">
    <property type="component" value="Unassembled WGS sequence"/>
</dbReference>
<keyword evidence="2" id="KW-1185">Reference proteome</keyword>